<dbReference type="Proteomes" id="UP000194999">
    <property type="component" value="Unassembled WGS sequence"/>
</dbReference>
<gene>
    <name evidence="1" type="ORF">HK15_13965</name>
</gene>
<dbReference type="EMBL" id="JOOY01000091">
    <property type="protein sequence ID" value="OUI98348.1"/>
    <property type="molecule type" value="Genomic_DNA"/>
</dbReference>
<protein>
    <submittedName>
        <fullName evidence="1">Uncharacterized protein</fullName>
    </submittedName>
</protein>
<sequence length="101" mass="10731">MGAHAAFNAGQIRKAYAFCAYLWGYGLHILQAGCCLGTLGRMVGKDGTGRCCKCALQPLRLTSSFKKTERGPFCGQHRKAFGQATIQGGAAKITRSGTKTT</sequence>
<organism evidence="1 2">
    <name type="scientific">Acetobacter orientalis</name>
    <dbReference type="NCBI Taxonomy" id="146474"/>
    <lineage>
        <taxon>Bacteria</taxon>
        <taxon>Pseudomonadati</taxon>
        <taxon>Pseudomonadota</taxon>
        <taxon>Alphaproteobacteria</taxon>
        <taxon>Acetobacterales</taxon>
        <taxon>Acetobacteraceae</taxon>
        <taxon>Acetobacter</taxon>
    </lineage>
</organism>
<accession>A0A252B1V2</accession>
<evidence type="ECO:0000313" key="1">
    <source>
        <dbReference type="EMBL" id="OUI98348.1"/>
    </source>
</evidence>
<comment type="caution">
    <text evidence="1">The sequence shown here is derived from an EMBL/GenBank/DDBJ whole genome shotgun (WGS) entry which is preliminary data.</text>
</comment>
<reference evidence="1 2" key="1">
    <citation type="submission" date="2014-06" db="EMBL/GenBank/DDBJ databases">
        <authorList>
            <person name="Ju J."/>
            <person name="Zhang J."/>
        </authorList>
    </citation>
    <scope>NUCLEOTIDE SEQUENCE [LARGE SCALE GENOMIC DNA]</scope>
    <source>
        <strain evidence="1">DmW_048</strain>
    </source>
</reference>
<dbReference type="AlphaFoldDB" id="A0A252B1V2"/>
<proteinExistence type="predicted"/>
<name>A0A252B1V2_9PROT</name>
<evidence type="ECO:0000313" key="2">
    <source>
        <dbReference type="Proteomes" id="UP000194999"/>
    </source>
</evidence>